<name>A0A5B7IGE1_PORTR</name>
<dbReference type="Proteomes" id="UP000324222">
    <property type="component" value="Unassembled WGS sequence"/>
</dbReference>
<dbReference type="AlphaFoldDB" id="A0A5B7IGE1"/>
<proteinExistence type="predicted"/>
<accession>A0A5B7IGE1</accession>
<organism evidence="1 2">
    <name type="scientific">Portunus trituberculatus</name>
    <name type="common">Swimming crab</name>
    <name type="synonym">Neptunus trituberculatus</name>
    <dbReference type="NCBI Taxonomy" id="210409"/>
    <lineage>
        <taxon>Eukaryota</taxon>
        <taxon>Metazoa</taxon>
        <taxon>Ecdysozoa</taxon>
        <taxon>Arthropoda</taxon>
        <taxon>Crustacea</taxon>
        <taxon>Multicrustacea</taxon>
        <taxon>Malacostraca</taxon>
        <taxon>Eumalacostraca</taxon>
        <taxon>Eucarida</taxon>
        <taxon>Decapoda</taxon>
        <taxon>Pleocyemata</taxon>
        <taxon>Brachyura</taxon>
        <taxon>Eubrachyura</taxon>
        <taxon>Portunoidea</taxon>
        <taxon>Portunidae</taxon>
        <taxon>Portuninae</taxon>
        <taxon>Portunus</taxon>
    </lineage>
</organism>
<protein>
    <submittedName>
        <fullName evidence="1">Uncharacterized protein</fullName>
    </submittedName>
</protein>
<evidence type="ECO:0000313" key="1">
    <source>
        <dbReference type="EMBL" id="MPC84481.1"/>
    </source>
</evidence>
<comment type="caution">
    <text evidence="1">The sequence shown here is derived from an EMBL/GenBank/DDBJ whole genome shotgun (WGS) entry which is preliminary data.</text>
</comment>
<evidence type="ECO:0000313" key="2">
    <source>
        <dbReference type="Proteomes" id="UP000324222"/>
    </source>
</evidence>
<gene>
    <name evidence="1" type="ORF">E2C01_079220</name>
</gene>
<dbReference type="EMBL" id="VSRR010065530">
    <property type="protein sequence ID" value="MPC84481.1"/>
    <property type="molecule type" value="Genomic_DNA"/>
</dbReference>
<reference evidence="1 2" key="1">
    <citation type="submission" date="2019-05" db="EMBL/GenBank/DDBJ databases">
        <title>Another draft genome of Portunus trituberculatus and its Hox gene families provides insights of decapod evolution.</title>
        <authorList>
            <person name="Jeong J.-H."/>
            <person name="Song I."/>
            <person name="Kim S."/>
            <person name="Choi T."/>
            <person name="Kim D."/>
            <person name="Ryu S."/>
            <person name="Kim W."/>
        </authorList>
    </citation>
    <scope>NUCLEOTIDE SEQUENCE [LARGE SCALE GENOMIC DNA]</scope>
    <source>
        <tissue evidence="1">Muscle</tissue>
    </source>
</reference>
<keyword evidence="2" id="KW-1185">Reference proteome</keyword>
<sequence>MSLTTLTTSCHHRPPRFISFTTVFHPSPNDPNTSFTTKFFSPSLSLACLSFFIDQFFPLSLPDNLSSCSTCPSSSSSAATTTDSKRPKFLSCSLTSSQPLLLTTRSNDFANATATPAATHCQRGIPVPLLSITPPH</sequence>